<dbReference type="Pfam" id="PF22687">
    <property type="entry name" value="BRCA2_TR2"/>
    <property type="match status" value="1"/>
</dbReference>
<feature type="region of interest" description="Disordered" evidence="4">
    <location>
        <begin position="765"/>
        <end position="791"/>
    </location>
</feature>
<dbReference type="SUPFAM" id="SSF50249">
    <property type="entry name" value="Nucleic acid-binding proteins"/>
    <property type="match status" value="2"/>
</dbReference>
<dbReference type="InterPro" id="IPR015188">
    <property type="entry name" value="BRCA2_OB_3"/>
</dbReference>
<evidence type="ECO:0000313" key="6">
    <source>
        <dbReference type="EMBL" id="TNN86586.1"/>
    </source>
</evidence>
<reference evidence="6 7" key="1">
    <citation type="submission" date="2019-03" db="EMBL/GenBank/DDBJ databases">
        <title>First draft genome of Liparis tanakae, snailfish: a comprehensive survey of snailfish specific genes.</title>
        <authorList>
            <person name="Kim W."/>
            <person name="Song I."/>
            <person name="Jeong J.-H."/>
            <person name="Kim D."/>
            <person name="Kim S."/>
            <person name="Ryu S."/>
            <person name="Song J.Y."/>
            <person name="Lee S.K."/>
        </authorList>
    </citation>
    <scope>NUCLEOTIDE SEQUENCE [LARGE SCALE GENOMIC DNA]</scope>
    <source>
        <tissue evidence="6">Muscle</tissue>
    </source>
</reference>
<dbReference type="GO" id="GO:0006355">
    <property type="term" value="P:regulation of DNA-templated transcription"/>
    <property type="evidence" value="ECO:0007669"/>
    <property type="project" value="TreeGrafter"/>
</dbReference>
<feature type="compositionally biased region" description="Basic and acidic residues" evidence="4">
    <location>
        <begin position="29"/>
        <end position="38"/>
    </location>
</feature>
<feature type="region of interest" description="Disordered" evidence="4">
    <location>
        <begin position="886"/>
        <end position="910"/>
    </location>
</feature>
<dbReference type="PROSITE" id="PS50138">
    <property type="entry name" value="BRCA2_REPEAT"/>
    <property type="match status" value="3"/>
</dbReference>
<feature type="region of interest" description="Disordered" evidence="4">
    <location>
        <begin position="844"/>
        <end position="870"/>
    </location>
</feature>
<proteinExistence type="predicted"/>
<evidence type="ECO:0000259" key="5">
    <source>
        <dbReference type="SMART" id="SM01341"/>
    </source>
</evidence>
<protein>
    <submittedName>
        <fullName evidence="6">NEDD4-binding protein 2-like 2</fullName>
    </submittedName>
</protein>
<dbReference type="Pfam" id="PF09121">
    <property type="entry name" value="Tower"/>
    <property type="match status" value="1"/>
</dbReference>
<dbReference type="Proteomes" id="UP000314294">
    <property type="component" value="Unassembled WGS sequence"/>
</dbReference>
<evidence type="ECO:0000256" key="2">
    <source>
        <dbReference type="ARBA" id="ARBA00022763"/>
    </source>
</evidence>
<evidence type="ECO:0000313" key="7">
    <source>
        <dbReference type="Proteomes" id="UP000314294"/>
    </source>
</evidence>
<dbReference type="GO" id="GO:0000724">
    <property type="term" value="P:double-strand break repair via homologous recombination"/>
    <property type="evidence" value="ECO:0007669"/>
    <property type="project" value="InterPro"/>
</dbReference>
<dbReference type="SUPFAM" id="SSF52540">
    <property type="entry name" value="P-loop containing nucleoside triphosphate hydrolases"/>
    <property type="match status" value="1"/>
</dbReference>
<organism evidence="6 7">
    <name type="scientific">Liparis tanakae</name>
    <name type="common">Tanaka's snailfish</name>
    <dbReference type="NCBI Taxonomy" id="230148"/>
    <lineage>
        <taxon>Eukaryota</taxon>
        <taxon>Metazoa</taxon>
        <taxon>Chordata</taxon>
        <taxon>Craniata</taxon>
        <taxon>Vertebrata</taxon>
        <taxon>Euteleostomi</taxon>
        <taxon>Actinopterygii</taxon>
        <taxon>Neopterygii</taxon>
        <taxon>Teleostei</taxon>
        <taxon>Neoteleostei</taxon>
        <taxon>Acanthomorphata</taxon>
        <taxon>Eupercaria</taxon>
        <taxon>Perciformes</taxon>
        <taxon>Cottioidei</taxon>
        <taxon>Cottales</taxon>
        <taxon>Liparidae</taxon>
        <taxon>Liparis</taxon>
    </lineage>
</organism>
<dbReference type="SMART" id="SM01341">
    <property type="entry name" value="Tower"/>
    <property type="match status" value="1"/>
</dbReference>
<dbReference type="Gene3D" id="2.40.50.140">
    <property type="entry name" value="Nucleic acid-binding proteins"/>
    <property type="match status" value="1"/>
</dbReference>
<dbReference type="Gene3D" id="6.10.70.10">
    <property type="match status" value="1"/>
</dbReference>
<dbReference type="InterPro" id="IPR002093">
    <property type="entry name" value="BRCA2_repeat"/>
</dbReference>
<feature type="region of interest" description="Disordered" evidence="4">
    <location>
        <begin position="330"/>
        <end position="350"/>
    </location>
</feature>
<dbReference type="OrthoDB" id="3231855at2759"/>
<feature type="compositionally biased region" description="Basic and acidic residues" evidence="4">
    <location>
        <begin position="860"/>
        <end position="870"/>
    </location>
</feature>
<evidence type="ECO:0000256" key="1">
    <source>
        <dbReference type="ARBA" id="ARBA00022737"/>
    </source>
</evidence>
<comment type="caution">
    <text evidence="6">The sequence shown here is derived from an EMBL/GenBank/DDBJ whole genome shotgun (WGS) entry which is preliminary data.</text>
</comment>
<name>A0A4Z2J8P5_9TELE</name>
<dbReference type="EMBL" id="SRLO01000014">
    <property type="protein sequence ID" value="TNN86586.1"/>
    <property type="molecule type" value="Genomic_DNA"/>
</dbReference>
<dbReference type="Pfam" id="PF09104">
    <property type="entry name" value="BRCA-2_OB3"/>
    <property type="match status" value="1"/>
</dbReference>
<feature type="region of interest" description="Disordered" evidence="4">
    <location>
        <begin position="710"/>
        <end position="733"/>
    </location>
</feature>
<keyword evidence="7" id="KW-1185">Reference proteome</keyword>
<dbReference type="Gene3D" id="3.40.50.300">
    <property type="entry name" value="P-loop containing nucleotide triphosphate hydrolases"/>
    <property type="match status" value="1"/>
</dbReference>
<dbReference type="Pfam" id="PF00634">
    <property type="entry name" value="BRCA2"/>
    <property type="match status" value="4"/>
</dbReference>
<dbReference type="InterPro" id="IPR055077">
    <property type="entry name" value="BRCA2_TR2"/>
</dbReference>
<accession>A0A4Z2J8P5</accession>
<feature type="region of interest" description="Disordered" evidence="4">
    <location>
        <begin position="955"/>
        <end position="988"/>
    </location>
</feature>
<dbReference type="Pfam" id="PF13671">
    <property type="entry name" value="AAA_33"/>
    <property type="match status" value="1"/>
</dbReference>
<evidence type="ECO:0000256" key="4">
    <source>
        <dbReference type="SAM" id="MobiDB-lite"/>
    </source>
</evidence>
<keyword evidence="2" id="KW-0227">DNA damage</keyword>
<dbReference type="GO" id="GO:0005634">
    <property type="term" value="C:nucleus"/>
    <property type="evidence" value="ECO:0007669"/>
    <property type="project" value="TreeGrafter"/>
</dbReference>
<feature type="region of interest" description="Disordered" evidence="4">
    <location>
        <begin position="1"/>
        <end position="52"/>
    </location>
</feature>
<dbReference type="InterPro" id="IPR015525">
    <property type="entry name" value="BRCA2"/>
</dbReference>
<dbReference type="SUPFAM" id="SSF81878">
    <property type="entry name" value="BRCA2 tower domain"/>
    <property type="match status" value="1"/>
</dbReference>
<dbReference type="InterPro" id="IPR015205">
    <property type="entry name" value="Tower_dom"/>
</dbReference>
<gene>
    <name evidence="6" type="primary">N4BP2L2</name>
    <name evidence="6" type="ORF">EYF80_003054</name>
</gene>
<feature type="region of interest" description="Disordered" evidence="4">
    <location>
        <begin position="1207"/>
        <end position="1232"/>
    </location>
</feature>
<feature type="domain" description="Tower" evidence="5">
    <location>
        <begin position="466"/>
        <end position="507"/>
    </location>
</feature>
<dbReference type="InterPro" id="IPR012340">
    <property type="entry name" value="NA-bd_OB-fold"/>
</dbReference>
<dbReference type="PANTHER" id="PTHR11289">
    <property type="entry name" value="BREAST CANCER TYPE 2 SUSCEPTIBILITY PROTEIN BRCA2"/>
    <property type="match status" value="1"/>
</dbReference>
<sequence>MASSANHELSSGGGFCSASGNKVSPSADAPKEGERLLDEIPTPGDANEQQKIKGEALRSVRRCYPIRCSPPQRGGFQTASGKGVAVSSAALKKAKMLLIGCDEVEDTIFVKPTHSKMPVPGPTPRNSGFLAASGKQVAFSSEALQKAKALFGDIGFDAEIPAVPDTRDSNKTRDEADVPEKIHCGFSTAGGAKVHVSKKNLLEAKNLLAGFDDGSISAEAMQEADAFFKDCVTMDGNDGMSVEQKKGLAPGCGSGSEKKQPFRASGKQVAFSSEALQKAKALFGDIGFDEEIPAVADTGDGNKTRGEADVPEKRHCGFTTAGGAKVHVVQSLSSSQETEHENESPQSRSVPGCILVKDHTHADAFRVKEGHVSPALLGNLPGGLVEDVSGVSGYKIQQTSSREGSTVKRPQVSSPLNFQSLNLSGCTETQQKLFAQEALDCTTAFNGGPVGCVDIVVLRSYPLQWMERKPGGGVVFRSVRAEEKEERRYSGLKQKAMEILSAKIQDAFEKEDKDDNKPQRRRRTISRQDIAGLQGGEELYEAVGDDPAYLEAHLSEQQLETLGTYRRSLMEKRQAELQDRYRRALLGNGYQHVFNRGSLPVPWIFKNQSFSHCFSPAFYVADGELNFVKVRCFSSFAQSGLEELVKPRVLLALSNLQLRGQSTSPTPVVYAGDLTLFSTNPKEAHLQESLSQNKNLVQGTPQQLVRSLGSFTPVGRKPPAANCSTEKDPSSVKRRRAQDYLSRIPSPPPLLHLGSESSPCVNKTFNPPRRSGTPSTLNTAPIPARKPGNPPVEDEWVNDEELAMIDTQALHVGDSLQEHKTMSHYRGSFATSRVKKTFGRRRIDNGQMSPADMYMTNHSRSPERVSDRSVRERALKQVGLTSKTFIGPAFAPPKPQKVKPDMVKPGTVKSGTVKTGTVKSGTVKSGAVKSGTVKSGMVKSDIEDTLSEFYKEIEKIDAPDGAQPPESIKTSTSRQTRNNVSGHPSQGFYGDSPYHFDRDERVCGFDAHSDNVNVGWPRVREEESSHFAEDYDRSKRYDAENEPWDHDYRPPANANAFQTSLDLILMRGLPGSGKSTLARERLSAHPNGLILSTDDYFGYRDGYRYDPDNLGAAHEWNLNRARDAMQAGRSPIIIDNTNVQAWEMKPYVKMAMEKGYKVDFCEPETSWKCDPYELERRNKHSVPQEKIAQMMARFSFPISVDIVMRSQEPAHVSERPGPEQPVPPMMREIPNE</sequence>
<dbReference type="PANTHER" id="PTHR11289:SF0">
    <property type="entry name" value="BREAST CANCER TYPE 2 SUSCEPTIBILITY PROTEIN"/>
    <property type="match status" value="1"/>
</dbReference>
<feature type="compositionally biased region" description="Polar residues" evidence="4">
    <location>
        <begin position="968"/>
        <end position="984"/>
    </location>
</feature>
<keyword evidence="1" id="KW-0677">Repeat</keyword>
<keyword evidence="3" id="KW-0234">DNA repair</keyword>
<evidence type="ECO:0000256" key="3">
    <source>
        <dbReference type="ARBA" id="ARBA00023204"/>
    </source>
</evidence>
<dbReference type="InterPro" id="IPR027417">
    <property type="entry name" value="P-loop_NTPase"/>
</dbReference>
<dbReference type="AlphaFoldDB" id="A0A4Z2J8P5"/>